<name>A0A412WN83_9BACT</name>
<dbReference type="RefSeq" id="WP_310591827.1">
    <property type="nucleotide sequence ID" value="NZ_QRZA01000081.1"/>
</dbReference>
<proteinExistence type="predicted"/>
<organism evidence="3 4">
    <name type="scientific">Butyricimonas virosa</name>
    <dbReference type="NCBI Taxonomy" id="544645"/>
    <lineage>
        <taxon>Bacteria</taxon>
        <taxon>Pseudomonadati</taxon>
        <taxon>Bacteroidota</taxon>
        <taxon>Bacteroidia</taxon>
        <taxon>Bacteroidales</taxon>
        <taxon>Odoribacteraceae</taxon>
        <taxon>Butyricimonas</taxon>
    </lineage>
</organism>
<evidence type="ECO:0000313" key="4">
    <source>
        <dbReference type="Proteomes" id="UP000283589"/>
    </source>
</evidence>
<comment type="caution">
    <text evidence="3">The sequence shown here is derived from an EMBL/GenBank/DDBJ whole genome shotgun (WGS) entry which is preliminary data.</text>
</comment>
<evidence type="ECO:0000256" key="1">
    <source>
        <dbReference type="ARBA" id="ARBA00022737"/>
    </source>
</evidence>
<dbReference type="Pfam" id="PF25023">
    <property type="entry name" value="TEN_YD-shell"/>
    <property type="match status" value="1"/>
</dbReference>
<dbReference type="EMBL" id="QRZA01000081">
    <property type="protein sequence ID" value="RGV28665.1"/>
    <property type="molecule type" value="Genomic_DNA"/>
</dbReference>
<dbReference type="PANTHER" id="PTHR32305:SF15">
    <property type="entry name" value="PROTEIN RHSA-RELATED"/>
    <property type="match status" value="1"/>
</dbReference>
<gene>
    <name evidence="3" type="ORF">DWW18_21320</name>
</gene>
<reference evidence="3 4" key="1">
    <citation type="submission" date="2018-08" db="EMBL/GenBank/DDBJ databases">
        <title>A genome reference for cultivated species of the human gut microbiota.</title>
        <authorList>
            <person name="Zou Y."/>
            <person name="Xue W."/>
            <person name="Luo G."/>
        </authorList>
    </citation>
    <scope>NUCLEOTIDE SEQUENCE [LARGE SCALE GENOMIC DNA]</scope>
    <source>
        <strain evidence="3 4">AF14-49</strain>
    </source>
</reference>
<protein>
    <recommendedName>
        <fullName evidence="2">Teneurin-like YD-shell domain-containing protein</fullName>
    </recommendedName>
</protein>
<sequence length="392" mass="43453">NGEVNGFDYLGSLTYRKSSAGLQLESASFGDGVIRPGASNGGQGEVNYFLTDHLGSVRVIVDGTGKVLERNDYYPFGARQVRSDYPQLAANRFKYNGKEEQVTGGLGYLDYGMRMGDLALGRWFSTDPLSENYLSQSPYHFSGNNPVVYVDQDGQALDWYTNKDETAWLWRDSKEKEVEIDGETYYNKGSTLSVNFGGLYLNYYQNILVSTSFGEVDVMESLLNNSVLLSKLLSEHSPLSEDNQLELLVNSMHKAHRDFVNHPVTQATIQSLLFVATGGIEGMVALGNIGKGLVGNIKVPIYRVFGGESRAIGNYWSPINPKIYGSLYRKFAGLPNVNTGAFTLKAATPLKNINFKTLKMAAPLDGNFGRLVPELKIFDKKNISIINFWVNF</sequence>
<dbReference type="AlphaFoldDB" id="A0A412WN83"/>
<dbReference type="NCBIfam" id="TIGR03696">
    <property type="entry name" value="Rhs_assc_core"/>
    <property type="match status" value="1"/>
</dbReference>
<keyword evidence="1" id="KW-0677">Repeat</keyword>
<dbReference type="InterPro" id="IPR022385">
    <property type="entry name" value="Rhs_assc_core"/>
</dbReference>
<dbReference type="InterPro" id="IPR056823">
    <property type="entry name" value="TEN-like_YD-shell"/>
</dbReference>
<dbReference type="Gene3D" id="2.180.10.10">
    <property type="entry name" value="RHS repeat-associated core"/>
    <property type="match status" value="1"/>
</dbReference>
<evidence type="ECO:0000259" key="2">
    <source>
        <dbReference type="Pfam" id="PF25023"/>
    </source>
</evidence>
<dbReference type="Proteomes" id="UP000283589">
    <property type="component" value="Unassembled WGS sequence"/>
</dbReference>
<dbReference type="InterPro" id="IPR050708">
    <property type="entry name" value="T6SS_VgrG/RHS"/>
</dbReference>
<dbReference type="PANTHER" id="PTHR32305">
    <property type="match status" value="1"/>
</dbReference>
<feature type="domain" description="Teneurin-like YD-shell" evidence="2">
    <location>
        <begin position="48"/>
        <end position="147"/>
    </location>
</feature>
<accession>A0A412WN83</accession>
<feature type="non-terminal residue" evidence="3">
    <location>
        <position position="1"/>
    </location>
</feature>
<evidence type="ECO:0000313" key="3">
    <source>
        <dbReference type="EMBL" id="RGV28665.1"/>
    </source>
</evidence>